<proteinExistence type="predicted"/>
<dbReference type="OrthoDB" id="565552at2759"/>
<comment type="caution">
    <text evidence="2">The sequence shown here is derived from an EMBL/GenBank/DDBJ whole genome shotgun (WGS) entry which is preliminary data.</text>
</comment>
<evidence type="ECO:0000313" key="3">
    <source>
        <dbReference type="Proteomes" id="UP000440578"/>
    </source>
</evidence>
<name>A0A6A4VBA1_AMPAM</name>
<dbReference type="Proteomes" id="UP000440578">
    <property type="component" value="Unassembled WGS sequence"/>
</dbReference>
<dbReference type="AlphaFoldDB" id="A0A6A4VBA1"/>
<sequence length="102" mass="11732">MAGRTKPSQDSPEKPFGRAALYSPYIDWDLEEALYWEELEYEYMLMVSTITHFATLGGRDPRRRSGMPAMRGKPAMELYRPPKPELLLYTNLEGQATPAYDV</sequence>
<evidence type="ECO:0000313" key="2">
    <source>
        <dbReference type="EMBL" id="KAF0293577.1"/>
    </source>
</evidence>
<keyword evidence="3" id="KW-1185">Reference proteome</keyword>
<organism evidence="2 3">
    <name type="scientific">Amphibalanus amphitrite</name>
    <name type="common">Striped barnacle</name>
    <name type="synonym">Balanus amphitrite</name>
    <dbReference type="NCBI Taxonomy" id="1232801"/>
    <lineage>
        <taxon>Eukaryota</taxon>
        <taxon>Metazoa</taxon>
        <taxon>Ecdysozoa</taxon>
        <taxon>Arthropoda</taxon>
        <taxon>Crustacea</taxon>
        <taxon>Multicrustacea</taxon>
        <taxon>Cirripedia</taxon>
        <taxon>Thoracica</taxon>
        <taxon>Thoracicalcarea</taxon>
        <taxon>Balanomorpha</taxon>
        <taxon>Balanoidea</taxon>
        <taxon>Balanidae</taxon>
        <taxon>Amphibalaninae</taxon>
        <taxon>Amphibalanus</taxon>
    </lineage>
</organism>
<protein>
    <submittedName>
        <fullName evidence="2">Uncharacterized protein</fullName>
    </submittedName>
</protein>
<feature type="region of interest" description="Disordered" evidence="1">
    <location>
        <begin position="57"/>
        <end position="77"/>
    </location>
</feature>
<evidence type="ECO:0000256" key="1">
    <source>
        <dbReference type="SAM" id="MobiDB-lite"/>
    </source>
</evidence>
<accession>A0A6A4VBA1</accession>
<gene>
    <name evidence="2" type="ORF">FJT64_008664</name>
</gene>
<reference evidence="2 3" key="1">
    <citation type="submission" date="2019-07" db="EMBL/GenBank/DDBJ databases">
        <title>Draft genome assembly of a fouling barnacle, Amphibalanus amphitrite (Darwin, 1854): The first reference genome for Thecostraca.</title>
        <authorList>
            <person name="Kim W."/>
        </authorList>
    </citation>
    <scope>NUCLEOTIDE SEQUENCE [LARGE SCALE GENOMIC DNA]</scope>
    <source>
        <strain evidence="2">SNU_AA5</strain>
        <tissue evidence="2">Soma without cirri and trophi</tissue>
    </source>
</reference>
<dbReference type="EMBL" id="VIIS01001738">
    <property type="protein sequence ID" value="KAF0293577.1"/>
    <property type="molecule type" value="Genomic_DNA"/>
</dbReference>